<keyword evidence="7" id="KW-1185">Reference proteome</keyword>
<reference evidence="6" key="1">
    <citation type="submission" date="2021-01" db="EMBL/GenBank/DDBJ databases">
        <title>Whole genome shotgun sequence of Cellulomonas pakistanensis NBRC 110800.</title>
        <authorList>
            <person name="Komaki H."/>
            <person name="Tamura T."/>
        </authorList>
    </citation>
    <scope>NUCLEOTIDE SEQUENCE</scope>
    <source>
        <strain evidence="6">NBRC 110800</strain>
    </source>
</reference>
<dbReference type="RefSeq" id="WP_239068411.1">
    <property type="nucleotide sequence ID" value="NZ_BONO01000001.1"/>
</dbReference>
<evidence type="ECO:0000256" key="2">
    <source>
        <dbReference type="ARBA" id="ARBA00022723"/>
    </source>
</evidence>
<organism evidence="6 7">
    <name type="scientific">Cellulomonas pakistanensis</name>
    <dbReference type="NCBI Taxonomy" id="992287"/>
    <lineage>
        <taxon>Bacteria</taxon>
        <taxon>Bacillati</taxon>
        <taxon>Actinomycetota</taxon>
        <taxon>Actinomycetes</taxon>
        <taxon>Micrococcales</taxon>
        <taxon>Cellulomonadaceae</taxon>
        <taxon>Cellulomonas</taxon>
    </lineage>
</organism>
<keyword evidence="1" id="KW-0540">Nuclease</keyword>
<sequence>MSTYLLDTHVFLWLLSDPSRVPDDVRSTLEDPRHDLLVSAASGMEIATKTRLGKLDGQPVLTAWRRAVASIGAREVPVTGEHGVLAGSLHWEHRDPFDRLLVAQAVLEPATLVTRDSAVVGYERVAVLRA</sequence>
<dbReference type="AlphaFoldDB" id="A0A919P5L9"/>
<dbReference type="Proteomes" id="UP000642125">
    <property type="component" value="Unassembled WGS sequence"/>
</dbReference>
<evidence type="ECO:0000256" key="3">
    <source>
        <dbReference type="ARBA" id="ARBA00022801"/>
    </source>
</evidence>
<evidence type="ECO:0000313" key="6">
    <source>
        <dbReference type="EMBL" id="GIG34695.1"/>
    </source>
</evidence>
<keyword evidence="4" id="KW-0460">Magnesium</keyword>
<evidence type="ECO:0000259" key="5">
    <source>
        <dbReference type="Pfam" id="PF01850"/>
    </source>
</evidence>
<evidence type="ECO:0000256" key="1">
    <source>
        <dbReference type="ARBA" id="ARBA00022722"/>
    </source>
</evidence>
<dbReference type="InterPro" id="IPR002716">
    <property type="entry name" value="PIN_dom"/>
</dbReference>
<dbReference type="InterPro" id="IPR041705">
    <property type="entry name" value="PIN_Sll0205"/>
</dbReference>
<dbReference type="Gene3D" id="3.40.50.1010">
    <property type="entry name" value="5'-nuclease"/>
    <property type="match status" value="1"/>
</dbReference>
<dbReference type="SUPFAM" id="SSF88723">
    <property type="entry name" value="PIN domain-like"/>
    <property type="match status" value="1"/>
</dbReference>
<dbReference type="PANTHER" id="PTHR36173:SF2">
    <property type="entry name" value="RIBONUCLEASE VAPC16"/>
    <property type="match status" value="1"/>
</dbReference>
<dbReference type="Pfam" id="PF01850">
    <property type="entry name" value="PIN"/>
    <property type="match status" value="1"/>
</dbReference>
<accession>A0A919P5L9</accession>
<feature type="domain" description="PIN" evidence="5">
    <location>
        <begin position="4"/>
        <end position="118"/>
    </location>
</feature>
<dbReference type="PANTHER" id="PTHR36173">
    <property type="entry name" value="RIBONUCLEASE VAPC16-RELATED"/>
    <property type="match status" value="1"/>
</dbReference>
<keyword evidence="3" id="KW-0378">Hydrolase</keyword>
<name>A0A919P5L9_9CELL</name>
<proteinExistence type="predicted"/>
<keyword evidence="2" id="KW-0479">Metal-binding</keyword>
<evidence type="ECO:0000313" key="7">
    <source>
        <dbReference type="Proteomes" id="UP000642125"/>
    </source>
</evidence>
<dbReference type="GO" id="GO:0016787">
    <property type="term" value="F:hydrolase activity"/>
    <property type="evidence" value="ECO:0007669"/>
    <property type="project" value="UniProtKB-KW"/>
</dbReference>
<gene>
    <name evidence="6" type="ORF">Cpa01nite_00760</name>
</gene>
<comment type="caution">
    <text evidence="6">The sequence shown here is derived from an EMBL/GenBank/DDBJ whole genome shotgun (WGS) entry which is preliminary data.</text>
</comment>
<dbReference type="CDD" id="cd09872">
    <property type="entry name" value="PIN_Sll0205-like"/>
    <property type="match status" value="1"/>
</dbReference>
<dbReference type="InterPro" id="IPR029060">
    <property type="entry name" value="PIN-like_dom_sf"/>
</dbReference>
<dbReference type="GO" id="GO:0004518">
    <property type="term" value="F:nuclease activity"/>
    <property type="evidence" value="ECO:0007669"/>
    <property type="project" value="UniProtKB-KW"/>
</dbReference>
<dbReference type="InterPro" id="IPR052919">
    <property type="entry name" value="TA_system_RNase"/>
</dbReference>
<dbReference type="GO" id="GO:0046872">
    <property type="term" value="F:metal ion binding"/>
    <property type="evidence" value="ECO:0007669"/>
    <property type="project" value="UniProtKB-KW"/>
</dbReference>
<protein>
    <submittedName>
        <fullName evidence="6">Twitching motility protein PilT</fullName>
    </submittedName>
</protein>
<dbReference type="EMBL" id="BONO01000001">
    <property type="protein sequence ID" value="GIG34695.1"/>
    <property type="molecule type" value="Genomic_DNA"/>
</dbReference>
<evidence type="ECO:0000256" key="4">
    <source>
        <dbReference type="ARBA" id="ARBA00022842"/>
    </source>
</evidence>